<gene>
    <name evidence="3" type="ORF">HG536_0B01790</name>
</gene>
<dbReference type="InterPro" id="IPR001841">
    <property type="entry name" value="Znf_RING"/>
</dbReference>
<evidence type="ECO:0000313" key="4">
    <source>
        <dbReference type="Proteomes" id="UP000515788"/>
    </source>
</evidence>
<dbReference type="GO" id="GO:0008270">
    <property type="term" value="F:zinc ion binding"/>
    <property type="evidence" value="ECO:0007669"/>
    <property type="project" value="UniProtKB-KW"/>
</dbReference>
<keyword evidence="1" id="KW-0479">Metal-binding</keyword>
<keyword evidence="1" id="KW-0862">Zinc</keyword>
<dbReference type="InterPro" id="IPR013083">
    <property type="entry name" value="Znf_RING/FYVE/PHD"/>
</dbReference>
<dbReference type="GeneID" id="59324435"/>
<protein>
    <recommendedName>
        <fullName evidence="2">RING-type domain-containing protein</fullName>
    </recommendedName>
</protein>
<dbReference type="Proteomes" id="UP000515788">
    <property type="component" value="Chromosome 2"/>
</dbReference>
<proteinExistence type="predicted"/>
<dbReference type="Pfam" id="PF13639">
    <property type="entry name" value="zf-RING_2"/>
    <property type="match status" value="1"/>
</dbReference>
<accession>A0A7G3ZCT0</accession>
<reference evidence="3 4" key="1">
    <citation type="submission" date="2020-06" db="EMBL/GenBank/DDBJ databases">
        <title>The yeast mating-type switching endonuclease HO is a domesticated member of an unorthodox homing genetic element family.</title>
        <authorList>
            <person name="Coughlan A.Y."/>
            <person name="Lombardi L."/>
            <person name="Braun-Galleani S."/>
            <person name="Martos A.R."/>
            <person name="Galeote V."/>
            <person name="Bigey F."/>
            <person name="Dequin S."/>
            <person name="Byrne K.P."/>
            <person name="Wolfe K.H."/>
        </authorList>
    </citation>
    <scope>NUCLEOTIDE SEQUENCE [LARGE SCALE GENOMIC DNA]</scope>
    <source>
        <strain evidence="3 4">CBS764</strain>
    </source>
</reference>
<dbReference type="EMBL" id="CP059247">
    <property type="protein sequence ID" value="QLL31316.1"/>
    <property type="molecule type" value="Genomic_DNA"/>
</dbReference>
<evidence type="ECO:0000313" key="3">
    <source>
        <dbReference type="EMBL" id="QLL31316.1"/>
    </source>
</evidence>
<name>A0A7G3ZCT0_9SACH</name>
<dbReference type="RefSeq" id="XP_037137991.1">
    <property type="nucleotide sequence ID" value="XM_037282096.1"/>
</dbReference>
<dbReference type="SMART" id="SM00184">
    <property type="entry name" value="RING"/>
    <property type="match status" value="1"/>
</dbReference>
<dbReference type="SUPFAM" id="SSF57850">
    <property type="entry name" value="RING/U-box"/>
    <property type="match status" value="1"/>
</dbReference>
<dbReference type="KEGG" id="tgb:HG536_0B01790"/>
<sequence>MPEVLQALCSICLTEIGGEFGELSPCKHKFHQECIRQWHTCAPDLRCPACRVESDSFIVAGQHKIDLTTGFKVKTLVDAQQTELLDRLNNTAVCRDQ</sequence>
<evidence type="ECO:0000259" key="2">
    <source>
        <dbReference type="PROSITE" id="PS50089"/>
    </source>
</evidence>
<keyword evidence="4" id="KW-1185">Reference proteome</keyword>
<dbReference type="Gene3D" id="3.30.40.10">
    <property type="entry name" value="Zinc/RING finger domain, C3HC4 (zinc finger)"/>
    <property type="match status" value="1"/>
</dbReference>
<dbReference type="OrthoDB" id="8062037at2759"/>
<evidence type="ECO:0000256" key="1">
    <source>
        <dbReference type="PROSITE-ProRule" id="PRU00175"/>
    </source>
</evidence>
<organism evidence="3 4">
    <name type="scientific">Torulaspora globosa</name>
    <dbReference type="NCBI Taxonomy" id="48254"/>
    <lineage>
        <taxon>Eukaryota</taxon>
        <taxon>Fungi</taxon>
        <taxon>Dikarya</taxon>
        <taxon>Ascomycota</taxon>
        <taxon>Saccharomycotina</taxon>
        <taxon>Saccharomycetes</taxon>
        <taxon>Saccharomycetales</taxon>
        <taxon>Saccharomycetaceae</taxon>
        <taxon>Torulaspora</taxon>
    </lineage>
</organism>
<dbReference type="AlphaFoldDB" id="A0A7G3ZCT0"/>
<keyword evidence="1" id="KW-0863">Zinc-finger</keyword>
<feature type="domain" description="RING-type" evidence="2">
    <location>
        <begin position="9"/>
        <end position="51"/>
    </location>
</feature>
<dbReference type="PROSITE" id="PS50089">
    <property type="entry name" value="ZF_RING_2"/>
    <property type="match status" value="1"/>
</dbReference>